<dbReference type="SUPFAM" id="SSF52402">
    <property type="entry name" value="Adenine nucleotide alpha hydrolases-like"/>
    <property type="match status" value="1"/>
</dbReference>
<name>A0A484PES6_9ZZZZ</name>
<accession>A0A484PES6</accession>
<gene>
    <name evidence="1" type="ORF">ANDO1_3645</name>
    <name evidence="2" type="ORF">ANDO2_3550</name>
</gene>
<organism evidence="1">
    <name type="scientific">plant metagenome</name>
    <dbReference type="NCBI Taxonomy" id="1297885"/>
    <lineage>
        <taxon>unclassified sequences</taxon>
        <taxon>metagenomes</taxon>
        <taxon>organismal metagenomes</taxon>
    </lineage>
</organism>
<reference evidence="1" key="1">
    <citation type="submission" date="2019-03" db="EMBL/GenBank/DDBJ databases">
        <authorList>
            <person name="Danneels B."/>
        </authorList>
    </citation>
    <scope>NUCLEOTIDE SEQUENCE</scope>
</reference>
<proteinExistence type="predicted"/>
<evidence type="ECO:0000313" key="2">
    <source>
        <dbReference type="EMBL" id="VFR24643.1"/>
    </source>
</evidence>
<evidence type="ECO:0008006" key="3">
    <source>
        <dbReference type="Google" id="ProtNLM"/>
    </source>
</evidence>
<protein>
    <recommendedName>
        <fullName evidence="3">Asparagine synthetase [glutamine-hydrolyzing]</fullName>
    </recommendedName>
</protein>
<dbReference type="EMBL" id="CAADIB010000004">
    <property type="protein sequence ID" value="VFR24643.1"/>
    <property type="molecule type" value="Genomic_DNA"/>
</dbReference>
<evidence type="ECO:0000313" key="1">
    <source>
        <dbReference type="EMBL" id="VFR24303.1"/>
    </source>
</evidence>
<dbReference type="InterPro" id="IPR029055">
    <property type="entry name" value="Ntn_hydrolases_N"/>
</dbReference>
<dbReference type="EMBL" id="CAADHZ010000012">
    <property type="protein sequence ID" value="VFR24303.1"/>
    <property type="molecule type" value="Genomic_DNA"/>
</dbReference>
<dbReference type="AlphaFoldDB" id="A0A484PES6"/>
<dbReference type="SUPFAM" id="SSF56235">
    <property type="entry name" value="N-terminal nucleophile aminohydrolases (Ntn hydrolases)"/>
    <property type="match status" value="1"/>
</dbReference>
<sequence length="649" mass="71184">MENDNREDTAGFFVASSWNAAQRRNRFSGMAFTDEAIIIGAAGYEAYSAQVDHSLRDIEEGRYSAIQYRGDVMLARTDALGQDALYYYHRGGDWAVSNSFLLLARHLRAHHVTLSPDYDTLRLPFITHSVARQLVSNHTAFKEIHVLPADRCLQVDLRAHPAQVSLLPCGDLSNAGRVSREDYAETLADYAANAASRARALLMHFPHESRCDITGGLDSRVVLALLATTGLDLSTLHFQSNPRHAADYAVATHLGEHLGFKIGNQRPALERTTPDNAYALWKYGNLGIYYPLYAAIGRAPQRALQFHGACGECYRDYYEGSARSLARDMARRFPAKGAGQLFGERLAQALDTLGLGMDAPDALMAHYRHFRSRFHFGRSTFRNLNALLVTPLASPALIRAARHLSPRQRARSQLALDILLATRPALAGLPFDAPGKSFAAETFSDSPFRRGPPDLGARLRDLRVYGEPGHHAPAAPGRPAGEQGTFKDQLLFDLLEKSEAAYATGLFEPLHATRAARAVVNGQIPTQDAMAAVHMLTVGEIVSLAAHPPPTPGPAVPPALQLRAWQLDGQVSVQADTQDAACPGGAEYAFYLENDGGREAVRWYASSSHATFDLAEPGQPRPLQIRGFVRDRAAHQNRQSRSVPVKRFT</sequence>